<evidence type="ECO:0000256" key="4">
    <source>
        <dbReference type="SAM" id="MobiDB-lite"/>
    </source>
</evidence>
<evidence type="ECO:0000256" key="1">
    <source>
        <dbReference type="ARBA" id="ARBA00004613"/>
    </source>
</evidence>
<dbReference type="GO" id="GO:0005576">
    <property type="term" value="C:extracellular region"/>
    <property type="evidence" value="ECO:0007669"/>
    <property type="project" value="UniProtKB-SubCell"/>
</dbReference>
<keyword evidence="2" id="KW-0964">Secreted</keyword>
<protein>
    <submittedName>
        <fullName evidence="6">Uncharacterized protein</fullName>
    </submittedName>
</protein>
<comment type="caution">
    <text evidence="6">The sequence shown here is derived from an EMBL/GenBank/DDBJ whole genome shotgun (WGS) entry which is preliminary data.</text>
</comment>
<feature type="compositionally biased region" description="Basic and acidic residues" evidence="4">
    <location>
        <begin position="119"/>
        <end position="146"/>
    </location>
</feature>
<feature type="region of interest" description="Disordered" evidence="4">
    <location>
        <begin position="39"/>
        <end position="179"/>
    </location>
</feature>
<accession>A0A839EVM0</accession>
<proteinExistence type="predicted"/>
<evidence type="ECO:0000313" key="7">
    <source>
        <dbReference type="Proteomes" id="UP000549052"/>
    </source>
</evidence>
<dbReference type="GO" id="GO:0005737">
    <property type="term" value="C:cytoplasm"/>
    <property type="evidence" value="ECO:0007669"/>
    <property type="project" value="InterPro"/>
</dbReference>
<feature type="chain" id="PRO_5032970985" evidence="5">
    <location>
        <begin position="25"/>
        <end position="422"/>
    </location>
</feature>
<dbReference type="EMBL" id="JACGXN010000027">
    <property type="protein sequence ID" value="MBA8882145.1"/>
    <property type="molecule type" value="Genomic_DNA"/>
</dbReference>
<organism evidence="6 7">
    <name type="scientific">Phyllobacterium myrsinacearum</name>
    <dbReference type="NCBI Taxonomy" id="28101"/>
    <lineage>
        <taxon>Bacteria</taxon>
        <taxon>Pseudomonadati</taxon>
        <taxon>Pseudomonadota</taxon>
        <taxon>Alphaproteobacteria</taxon>
        <taxon>Hyphomicrobiales</taxon>
        <taxon>Phyllobacteriaceae</taxon>
        <taxon>Phyllobacterium</taxon>
    </lineage>
</organism>
<dbReference type="AlphaFoldDB" id="A0A839EVM0"/>
<comment type="subcellular location">
    <subcellularLocation>
        <location evidence="1">Secreted</location>
    </subcellularLocation>
</comment>
<dbReference type="Pfam" id="PF03534">
    <property type="entry name" value="SpvB"/>
    <property type="match status" value="1"/>
</dbReference>
<evidence type="ECO:0000313" key="6">
    <source>
        <dbReference type="EMBL" id="MBA8882145.1"/>
    </source>
</evidence>
<evidence type="ECO:0000256" key="3">
    <source>
        <dbReference type="ARBA" id="ARBA00023026"/>
    </source>
</evidence>
<feature type="compositionally biased region" description="Polar residues" evidence="4">
    <location>
        <begin position="62"/>
        <end position="75"/>
    </location>
</feature>
<evidence type="ECO:0000256" key="2">
    <source>
        <dbReference type="ARBA" id="ARBA00022525"/>
    </source>
</evidence>
<feature type="non-terminal residue" evidence="6">
    <location>
        <position position="422"/>
    </location>
</feature>
<evidence type="ECO:0000256" key="5">
    <source>
        <dbReference type="SAM" id="SignalP"/>
    </source>
</evidence>
<reference evidence="6 7" key="1">
    <citation type="submission" date="2020-07" db="EMBL/GenBank/DDBJ databases">
        <title>Genomic Encyclopedia of Type Strains, Phase IV (KMG-V): Genome sequencing to study the core and pangenomes of soil and plant-associated prokaryotes.</title>
        <authorList>
            <person name="Whitman W."/>
        </authorList>
    </citation>
    <scope>NUCLEOTIDE SEQUENCE [LARGE SCALE GENOMIC DNA]</scope>
    <source>
        <strain evidence="6 7">AN3</strain>
    </source>
</reference>
<name>A0A839EVM0_9HYPH</name>
<dbReference type="RefSeq" id="WP_182552835.1">
    <property type="nucleotide sequence ID" value="NZ_JACGXN010000027.1"/>
</dbReference>
<keyword evidence="7" id="KW-1185">Reference proteome</keyword>
<feature type="signal peptide" evidence="5">
    <location>
        <begin position="1"/>
        <end position="24"/>
    </location>
</feature>
<keyword evidence="5" id="KW-0732">Signal</keyword>
<dbReference type="InterPro" id="IPR003284">
    <property type="entry name" value="Sal_SpvB"/>
</dbReference>
<gene>
    <name evidence="6" type="ORF">FHW16_005894</name>
</gene>
<feature type="compositionally biased region" description="Gly residues" evidence="4">
    <location>
        <begin position="47"/>
        <end position="60"/>
    </location>
</feature>
<sequence length="422" mass="43567">MHIRHTCAALFAATMFFGLLPAQGTILAKILPTSARAAEQTPVAKPGGFGNGGSGLGGTPGSKTSAGAGSQQPTGSPVKPNAGTDPGTVPAIDTAVDRTVLGKPKAEDTGKSTEPSSTDAEKNAKAAKDAVQSKDAAKVDSKDSDKNTAGLAAAVPEPTNDAPVSSPEKASVPDIAGTGNLSQSVGISVPAFRGLEPKLSLNYNSARKTKIGGTYQGWLGLGWGIDGFDVIERASAGYGIPAFDAADGYLLNGEQLVGCVQGMVSPSCATGGTHATENESYRRIAYNTAANEWTVTDRDGTVSTFRSVAAVSGSTPAAGTPDYDLQMSGRYLLAQVTDTNGNSVGYGYTCPDLPVCYPAAVSYNGTLIRFYYDTRPDFLLMANGYSISYTKYRLKTVDVTVSGQQRGAYALSYDQAPFSNAS</sequence>
<keyword evidence="3" id="KW-0843">Virulence</keyword>
<dbReference type="Proteomes" id="UP000549052">
    <property type="component" value="Unassembled WGS sequence"/>
</dbReference>